<feature type="repeat" description="TPR" evidence="8">
    <location>
        <begin position="201"/>
        <end position="234"/>
    </location>
</feature>
<evidence type="ECO:0000256" key="3">
    <source>
        <dbReference type="ARBA" id="ARBA00005348"/>
    </source>
</evidence>
<evidence type="ECO:0000256" key="1">
    <source>
        <dbReference type="ARBA" id="ARBA00004275"/>
    </source>
</evidence>
<accession>A0AAV5J1R9</accession>
<keyword evidence="7" id="KW-0576">Peroxisome</keyword>
<dbReference type="PANTHER" id="PTHR10130:SF0">
    <property type="entry name" value="GH08708P"/>
    <property type="match status" value="1"/>
</dbReference>
<protein>
    <recommendedName>
        <fullName evidence="11">Peroxin-5</fullName>
    </recommendedName>
</protein>
<dbReference type="Proteomes" id="UP001054252">
    <property type="component" value="Unassembled WGS sequence"/>
</dbReference>
<dbReference type="GO" id="GO:0016560">
    <property type="term" value="P:protein import into peroxisome matrix, docking"/>
    <property type="evidence" value="ECO:0007669"/>
    <property type="project" value="TreeGrafter"/>
</dbReference>
<dbReference type="InterPro" id="IPR024111">
    <property type="entry name" value="PEX5/PEX5L"/>
</dbReference>
<evidence type="ECO:0000256" key="7">
    <source>
        <dbReference type="ARBA" id="ARBA00023140"/>
    </source>
</evidence>
<dbReference type="InterPro" id="IPR011990">
    <property type="entry name" value="TPR-like_helical_dom_sf"/>
</dbReference>
<evidence type="ECO:0000256" key="6">
    <source>
        <dbReference type="ARBA" id="ARBA00022803"/>
    </source>
</evidence>
<gene>
    <name evidence="9" type="ORF">SLEP1_g20154</name>
</gene>
<keyword evidence="5" id="KW-0677">Repeat</keyword>
<reference evidence="9 10" key="1">
    <citation type="journal article" date="2021" name="Commun. Biol.">
        <title>The genome of Shorea leprosula (Dipterocarpaceae) highlights the ecological relevance of drought in aseasonal tropical rainforests.</title>
        <authorList>
            <person name="Ng K.K.S."/>
            <person name="Kobayashi M.J."/>
            <person name="Fawcett J.A."/>
            <person name="Hatakeyama M."/>
            <person name="Paape T."/>
            <person name="Ng C.H."/>
            <person name="Ang C.C."/>
            <person name="Tnah L.H."/>
            <person name="Lee C.T."/>
            <person name="Nishiyama T."/>
            <person name="Sese J."/>
            <person name="O'Brien M.J."/>
            <person name="Copetti D."/>
            <person name="Mohd Noor M.I."/>
            <person name="Ong R.C."/>
            <person name="Putra M."/>
            <person name="Sireger I.Z."/>
            <person name="Indrioko S."/>
            <person name="Kosugi Y."/>
            <person name="Izuno A."/>
            <person name="Isagi Y."/>
            <person name="Lee S.L."/>
            <person name="Shimizu K.K."/>
        </authorList>
    </citation>
    <scope>NUCLEOTIDE SEQUENCE [LARGE SCALE GENOMIC DNA]</scope>
    <source>
        <strain evidence="9">214</strain>
    </source>
</reference>
<dbReference type="GO" id="GO:0005052">
    <property type="term" value="F:peroxisome matrix targeting signal-1 binding"/>
    <property type="evidence" value="ECO:0007669"/>
    <property type="project" value="TreeGrafter"/>
</dbReference>
<evidence type="ECO:0000256" key="8">
    <source>
        <dbReference type="PROSITE-ProRule" id="PRU00339"/>
    </source>
</evidence>
<evidence type="ECO:0000313" key="9">
    <source>
        <dbReference type="EMBL" id="GKV08539.1"/>
    </source>
</evidence>
<dbReference type="SUPFAM" id="SSF48452">
    <property type="entry name" value="TPR-like"/>
    <property type="match status" value="1"/>
</dbReference>
<dbReference type="AlphaFoldDB" id="A0AAV5J1R9"/>
<dbReference type="PROSITE" id="PS50270">
    <property type="entry name" value="NGF_2"/>
    <property type="match status" value="1"/>
</dbReference>
<comment type="caution">
    <text evidence="9">The sequence shown here is derived from an EMBL/GenBank/DDBJ whole genome shotgun (WGS) entry which is preliminary data.</text>
</comment>
<name>A0AAV5J1R9_9ROSI</name>
<sequence>MISSSIYNCKAVLDFLKVTGPNKWTNEFGSEGSFDDQWVNEFSKFQNEQVAAKQRSDASWGVYVFSDMNPYLGHENPMKEGQELLWKGLLSEAVLALEAEVIKHIHNSESWRLLGVVRVENDDDQQIAGLFNEAIQMLPEDADVHIVLGVLSNLSREYDKAIASFKIALKLKPNMTTPSGTSLVQHKQTVCMALDLKPNYIRAWANMGISYVKQGMYEESIQYYVRALTMNPKSDNAWRYLRISLSCASRNDLLGACDSRNLDVHQWEFPL</sequence>
<dbReference type="Pfam" id="PF13432">
    <property type="entry name" value="TPR_16"/>
    <property type="match status" value="1"/>
</dbReference>
<dbReference type="InterPro" id="IPR019734">
    <property type="entry name" value="TPR_rpt"/>
</dbReference>
<keyword evidence="4" id="KW-0963">Cytoplasm</keyword>
<dbReference type="GO" id="GO:0005778">
    <property type="term" value="C:peroxisomal membrane"/>
    <property type="evidence" value="ECO:0007669"/>
    <property type="project" value="TreeGrafter"/>
</dbReference>
<proteinExistence type="inferred from homology"/>
<evidence type="ECO:0000256" key="4">
    <source>
        <dbReference type="ARBA" id="ARBA00022490"/>
    </source>
</evidence>
<dbReference type="PROSITE" id="PS50293">
    <property type="entry name" value="TPR_REGION"/>
    <property type="match status" value="1"/>
</dbReference>
<dbReference type="Pfam" id="PF00515">
    <property type="entry name" value="TPR_1"/>
    <property type="match status" value="1"/>
</dbReference>
<dbReference type="PROSITE" id="PS50005">
    <property type="entry name" value="TPR"/>
    <property type="match status" value="3"/>
</dbReference>
<dbReference type="GO" id="GO:0005829">
    <property type="term" value="C:cytosol"/>
    <property type="evidence" value="ECO:0007669"/>
    <property type="project" value="TreeGrafter"/>
</dbReference>
<evidence type="ECO:0000313" key="10">
    <source>
        <dbReference type="Proteomes" id="UP001054252"/>
    </source>
</evidence>
<keyword evidence="10" id="KW-1185">Reference proteome</keyword>
<dbReference type="SMART" id="SM00028">
    <property type="entry name" value="TPR"/>
    <property type="match status" value="2"/>
</dbReference>
<feature type="repeat" description="TPR" evidence="8">
    <location>
        <begin position="142"/>
        <end position="175"/>
    </location>
</feature>
<comment type="subcellular location">
    <subcellularLocation>
        <location evidence="2">Cytoplasm</location>
    </subcellularLocation>
    <subcellularLocation>
        <location evidence="1">Peroxisome</location>
    </subcellularLocation>
</comment>
<organism evidence="9 10">
    <name type="scientific">Rubroshorea leprosula</name>
    <dbReference type="NCBI Taxonomy" id="152421"/>
    <lineage>
        <taxon>Eukaryota</taxon>
        <taxon>Viridiplantae</taxon>
        <taxon>Streptophyta</taxon>
        <taxon>Embryophyta</taxon>
        <taxon>Tracheophyta</taxon>
        <taxon>Spermatophyta</taxon>
        <taxon>Magnoliopsida</taxon>
        <taxon>eudicotyledons</taxon>
        <taxon>Gunneridae</taxon>
        <taxon>Pentapetalae</taxon>
        <taxon>rosids</taxon>
        <taxon>malvids</taxon>
        <taxon>Malvales</taxon>
        <taxon>Dipterocarpaceae</taxon>
        <taxon>Rubroshorea</taxon>
    </lineage>
</organism>
<evidence type="ECO:0000256" key="2">
    <source>
        <dbReference type="ARBA" id="ARBA00004496"/>
    </source>
</evidence>
<evidence type="ECO:0000256" key="5">
    <source>
        <dbReference type="ARBA" id="ARBA00022737"/>
    </source>
</evidence>
<evidence type="ECO:0008006" key="11">
    <source>
        <dbReference type="Google" id="ProtNLM"/>
    </source>
</evidence>
<feature type="repeat" description="TPR" evidence="8">
    <location>
        <begin position="108"/>
        <end position="141"/>
    </location>
</feature>
<dbReference type="EMBL" id="BPVZ01000029">
    <property type="protein sequence ID" value="GKV08539.1"/>
    <property type="molecule type" value="Genomic_DNA"/>
</dbReference>
<keyword evidence="6 8" id="KW-0802">TPR repeat</keyword>
<comment type="similarity">
    <text evidence="3">Belongs to the peroxisomal targeting signal receptor family.</text>
</comment>
<dbReference type="PANTHER" id="PTHR10130">
    <property type="entry name" value="PEROXISOMAL TARGETING SIGNAL 1 RECEPTOR PEX5"/>
    <property type="match status" value="1"/>
</dbReference>
<dbReference type="Gene3D" id="1.25.40.10">
    <property type="entry name" value="Tetratricopeptide repeat domain"/>
    <property type="match status" value="3"/>
</dbReference>